<dbReference type="SMART" id="SM00822">
    <property type="entry name" value="PKS_KR"/>
    <property type="match status" value="1"/>
</dbReference>
<reference evidence="5" key="1">
    <citation type="submission" date="2018-09" db="EMBL/GenBank/DDBJ databases">
        <title>Genome sequencing of strain 2DFWR-13.</title>
        <authorList>
            <person name="Heo J."/>
            <person name="Kim S.-J."/>
            <person name="Kwon S.-W."/>
        </authorList>
    </citation>
    <scope>NUCLEOTIDE SEQUENCE [LARGE SCALE GENOMIC DNA]</scope>
    <source>
        <strain evidence="5">2DFWR-13</strain>
    </source>
</reference>
<organism evidence="4 5">
    <name type="scientific">Protaetiibacter intestinalis</name>
    <dbReference type="NCBI Taxonomy" id="2419774"/>
    <lineage>
        <taxon>Bacteria</taxon>
        <taxon>Bacillati</taxon>
        <taxon>Actinomycetota</taxon>
        <taxon>Actinomycetes</taxon>
        <taxon>Micrococcales</taxon>
        <taxon>Microbacteriaceae</taxon>
        <taxon>Protaetiibacter</taxon>
    </lineage>
</organism>
<dbReference type="PANTHER" id="PTHR42879:SF2">
    <property type="entry name" value="3-OXOACYL-[ACYL-CARRIER-PROTEIN] REDUCTASE FABG"/>
    <property type="match status" value="1"/>
</dbReference>
<dbReference type="AlphaFoldDB" id="A0A387B883"/>
<dbReference type="FunFam" id="3.40.50.720:FF:000084">
    <property type="entry name" value="Short-chain dehydrogenase reductase"/>
    <property type="match status" value="1"/>
</dbReference>
<dbReference type="PRINTS" id="PR00081">
    <property type="entry name" value="GDHRDH"/>
</dbReference>
<protein>
    <submittedName>
        <fullName evidence="4">SDR family oxidoreductase</fullName>
    </submittedName>
</protein>
<dbReference type="InterPro" id="IPR002347">
    <property type="entry name" value="SDR_fam"/>
</dbReference>
<dbReference type="Gene3D" id="3.40.50.720">
    <property type="entry name" value="NAD(P)-binding Rossmann-like Domain"/>
    <property type="match status" value="1"/>
</dbReference>
<proteinExistence type="inferred from homology"/>
<dbReference type="PANTHER" id="PTHR42879">
    <property type="entry name" value="3-OXOACYL-(ACYL-CARRIER-PROTEIN) REDUCTASE"/>
    <property type="match status" value="1"/>
</dbReference>
<dbReference type="Pfam" id="PF13561">
    <property type="entry name" value="adh_short_C2"/>
    <property type="match status" value="1"/>
</dbReference>
<evidence type="ECO:0000259" key="3">
    <source>
        <dbReference type="SMART" id="SM00822"/>
    </source>
</evidence>
<dbReference type="GO" id="GO:0032787">
    <property type="term" value="P:monocarboxylic acid metabolic process"/>
    <property type="evidence" value="ECO:0007669"/>
    <property type="project" value="UniProtKB-ARBA"/>
</dbReference>
<dbReference type="RefSeq" id="WP_120761657.1">
    <property type="nucleotide sequence ID" value="NZ_CP032630.1"/>
</dbReference>
<evidence type="ECO:0000256" key="2">
    <source>
        <dbReference type="ARBA" id="ARBA00023002"/>
    </source>
</evidence>
<gene>
    <name evidence="4" type="ORF">D7I47_02920</name>
</gene>
<dbReference type="SUPFAM" id="SSF51735">
    <property type="entry name" value="NAD(P)-binding Rossmann-fold domains"/>
    <property type="match status" value="1"/>
</dbReference>
<evidence type="ECO:0000313" key="4">
    <source>
        <dbReference type="EMBL" id="AYF97306.1"/>
    </source>
</evidence>
<dbReference type="GO" id="GO:0016491">
    <property type="term" value="F:oxidoreductase activity"/>
    <property type="evidence" value="ECO:0007669"/>
    <property type="project" value="UniProtKB-KW"/>
</dbReference>
<dbReference type="Proteomes" id="UP000278886">
    <property type="component" value="Chromosome"/>
</dbReference>
<evidence type="ECO:0000256" key="1">
    <source>
        <dbReference type="ARBA" id="ARBA00006484"/>
    </source>
</evidence>
<dbReference type="EMBL" id="CP032630">
    <property type="protein sequence ID" value="AYF97306.1"/>
    <property type="molecule type" value="Genomic_DNA"/>
</dbReference>
<dbReference type="InterPro" id="IPR050259">
    <property type="entry name" value="SDR"/>
</dbReference>
<dbReference type="InterPro" id="IPR020904">
    <property type="entry name" value="Sc_DH/Rdtase_CS"/>
</dbReference>
<name>A0A387B883_9MICO</name>
<accession>A0A387B883</accession>
<dbReference type="InterPro" id="IPR036291">
    <property type="entry name" value="NAD(P)-bd_dom_sf"/>
</dbReference>
<feature type="domain" description="Ketoreductase" evidence="3">
    <location>
        <begin position="12"/>
        <end position="192"/>
    </location>
</feature>
<dbReference type="OrthoDB" id="286404at2"/>
<evidence type="ECO:0000313" key="5">
    <source>
        <dbReference type="Proteomes" id="UP000278886"/>
    </source>
</evidence>
<dbReference type="KEGG" id="lyd:D7I47_02920"/>
<comment type="similarity">
    <text evidence="1">Belongs to the short-chain dehydrogenases/reductases (SDR) family.</text>
</comment>
<dbReference type="PRINTS" id="PR00080">
    <property type="entry name" value="SDRFAMILY"/>
</dbReference>
<sequence length="256" mass="26369">MGILDDFRLDGRLALVTGASRGIGAAIAVALAEAGADVVGVSRTMTPDGGDTGAAVRAAGREFTGIAAELSDARGVEALLLELATLDRPVDILVNNAGIAERNPAESHGDAQWEAVLAVNLHAPFLLARELGRGMLERGHGRILFLSSMNAFQGGRNVVGYAASKAGVGGIVRALANEWSDRGVTVNAIAPGYVETELTLGADGDPERIAALTPRIPVGRWARPRDLAGAAVFLASDASAYVTGVTLPVDGGWLVR</sequence>
<keyword evidence="2" id="KW-0560">Oxidoreductase</keyword>
<dbReference type="InterPro" id="IPR057326">
    <property type="entry name" value="KR_dom"/>
</dbReference>
<dbReference type="PROSITE" id="PS00061">
    <property type="entry name" value="ADH_SHORT"/>
    <property type="match status" value="1"/>
</dbReference>
<keyword evidence="5" id="KW-1185">Reference proteome</keyword>